<feature type="compositionally biased region" description="Low complexity" evidence="5">
    <location>
        <begin position="47"/>
        <end position="56"/>
    </location>
</feature>
<dbReference type="Gene3D" id="1.20.58.340">
    <property type="entry name" value="Magnesium transport protein CorA, transmembrane region"/>
    <property type="match status" value="1"/>
</dbReference>
<evidence type="ECO:0000256" key="3">
    <source>
        <dbReference type="ARBA" id="ARBA00022989"/>
    </source>
</evidence>
<dbReference type="InterPro" id="IPR002523">
    <property type="entry name" value="MgTranspt_CorA/ZnTranspt_ZntB"/>
</dbReference>
<protein>
    <submittedName>
        <fullName evidence="7">Magnesium transport protein CorA, transmembrane region</fullName>
    </submittedName>
</protein>
<feature type="region of interest" description="Disordered" evidence="5">
    <location>
        <begin position="631"/>
        <end position="716"/>
    </location>
</feature>
<feature type="compositionally biased region" description="Basic and acidic residues" evidence="5">
    <location>
        <begin position="753"/>
        <end position="769"/>
    </location>
</feature>
<evidence type="ECO:0000256" key="6">
    <source>
        <dbReference type="SAM" id="Phobius"/>
    </source>
</evidence>
<dbReference type="AlphaFoldDB" id="A0A370TQF3"/>
<keyword evidence="3 6" id="KW-1133">Transmembrane helix</keyword>
<gene>
    <name evidence="7" type="ORF">BP5553_05190</name>
</gene>
<dbReference type="InterPro" id="IPR045863">
    <property type="entry name" value="CorA_TM1_TM2"/>
</dbReference>
<comment type="caution">
    <text evidence="7">The sequence shown here is derived from an EMBL/GenBank/DDBJ whole genome shotgun (WGS) entry which is preliminary data.</text>
</comment>
<reference evidence="7 8" key="1">
    <citation type="journal article" date="2018" name="IMA Fungus">
        <title>IMA Genome-F 9: Draft genome sequence of Annulohypoxylon stygium, Aspergillus mulundensis, Berkeleyomyces basicola (syn. Thielaviopsis basicola), Ceratocystis smalleyi, two Cercospora beticola strains, Coleophoma cylindrospora, Fusarium fracticaudum, Phialophora cf. hyalina, and Morchella septimelata.</title>
        <authorList>
            <person name="Wingfield B.D."/>
            <person name="Bills G.F."/>
            <person name="Dong Y."/>
            <person name="Huang W."/>
            <person name="Nel W.J."/>
            <person name="Swalarsk-Parry B.S."/>
            <person name="Vaghefi N."/>
            <person name="Wilken P.M."/>
            <person name="An Z."/>
            <person name="de Beer Z.W."/>
            <person name="De Vos L."/>
            <person name="Chen L."/>
            <person name="Duong T.A."/>
            <person name="Gao Y."/>
            <person name="Hammerbacher A."/>
            <person name="Kikkert J.R."/>
            <person name="Li Y."/>
            <person name="Li H."/>
            <person name="Li K."/>
            <person name="Li Q."/>
            <person name="Liu X."/>
            <person name="Ma X."/>
            <person name="Naidoo K."/>
            <person name="Pethybridge S.J."/>
            <person name="Sun J."/>
            <person name="Steenkamp E.T."/>
            <person name="van der Nest M.A."/>
            <person name="van Wyk S."/>
            <person name="Wingfield M.J."/>
            <person name="Xiong C."/>
            <person name="Yue Q."/>
            <person name="Zhang X."/>
        </authorList>
    </citation>
    <scope>NUCLEOTIDE SEQUENCE [LARGE SCALE GENOMIC DNA]</scope>
    <source>
        <strain evidence="7 8">BP 5553</strain>
    </source>
</reference>
<evidence type="ECO:0000313" key="8">
    <source>
        <dbReference type="Proteomes" id="UP000254866"/>
    </source>
</evidence>
<feature type="transmembrane region" description="Helical" evidence="6">
    <location>
        <begin position="552"/>
        <end position="575"/>
    </location>
</feature>
<name>A0A370TQF3_9HELO</name>
<evidence type="ECO:0000256" key="4">
    <source>
        <dbReference type="ARBA" id="ARBA00023136"/>
    </source>
</evidence>
<evidence type="ECO:0000256" key="1">
    <source>
        <dbReference type="ARBA" id="ARBA00004141"/>
    </source>
</evidence>
<feature type="region of interest" description="Disordered" evidence="5">
    <location>
        <begin position="749"/>
        <end position="790"/>
    </location>
</feature>
<dbReference type="RefSeq" id="XP_031870413.1">
    <property type="nucleotide sequence ID" value="XM_032013813.1"/>
</dbReference>
<feature type="region of interest" description="Disordered" evidence="5">
    <location>
        <begin position="47"/>
        <end position="97"/>
    </location>
</feature>
<feature type="transmembrane region" description="Helical" evidence="6">
    <location>
        <begin position="581"/>
        <end position="602"/>
    </location>
</feature>
<dbReference type="GO" id="GO:0046873">
    <property type="term" value="F:metal ion transmembrane transporter activity"/>
    <property type="evidence" value="ECO:0007669"/>
    <property type="project" value="InterPro"/>
</dbReference>
<proteinExistence type="predicted"/>
<dbReference type="GeneID" id="43598039"/>
<dbReference type="SUPFAM" id="SSF144083">
    <property type="entry name" value="Magnesium transport protein CorA, transmembrane region"/>
    <property type="match status" value="1"/>
</dbReference>
<evidence type="ECO:0000256" key="2">
    <source>
        <dbReference type="ARBA" id="ARBA00022692"/>
    </source>
</evidence>
<feature type="compositionally biased region" description="Polar residues" evidence="5">
    <location>
        <begin position="72"/>
        <end position="86"/>
    </location>
</feature>
<dbReference type="OrthoDB" id="426293at2759"/>
<accession>A0A370TQF3</accession>
<dbReference type="GO" id="GO:0016020">
    <property type="term" value="C:membrane"/>
    <property type="evidence" value="ECO:0007669"/>
    <property type="project" value="UniProtKB-SubCell"/>
</dbReference>
<dbReference type="Proteomes" id="UP000254866">
    <property type="component" value="Unassembled WGS sequence"/>
</dbReference>
<feature type="compositionally biased region" description="Basic and acidic residues" evidence="5">
    <location>
        <begin position="780"/>
        <end position="790"/>
    </location>
</feature>
<sequence>MDTAELLKKLDAERDAYLATLQQVHEALANAVVSSSAAVLRPTVTTTTPPVLTLSPSPRPNRVALLSEGDSRSSGSGASPLKSTFVSGEGDGEDASDEDEALYVQDLLPTTSFDDEHLRNHLKSYKWDAYSRQILRSLFTGTGRLKLPNLFPADHDLNEAGSHYSLYQVFDVGNDGTPLSLHTGTSAFEDMSKDQVLWHLIKDINVENTRQRRAIGRIIILREPSPVAFGIIHLVMNEIFDMDKIFQLLVQQDTTMAYMKRAFHEDPRKQKSFVFSFEYFTIIGEECSPMSWQQTDRARKRHDGHIPITRCSSVVALALIGEPIRKVKNSARRAKTQYGYIYSPWAPWHVLNIQCYPDWKSHTGSHDSTKHYVNGPEAFLNTLLVEYKDAHKRIDEICQRISTLVTPPADFMFNGDLRDKLLFEDKDFTYSRRYFWAFQTLGTMNHSIKAMIDAYESTFTDTVWEGRHHTLWPLNDEDTPRNAYWKKRLASLRTDYECEIGRLKALVKDNEVLRKEIRELRDNLFSGTSVLESRKSVEQTEITVQQGQNIKLLTLVNLFFLPLTFVTSVFGMTNMPTEERFWRFGIVMATVCVPFFLLIGSMNTSRGMYFWRNDVRQMVVRIWFWIARRKQPAPGPKSRGDDGTSSDWDSDGPPKRIENRSMTAAEGIRERTSQYTRKRNHPVLDTMPIPRKTASLRQKTPSIQSSGGADARVGSRNVDNEMGDTVPIELSSPLQPPLQATATNTLKFGMSESRGELTEGTKSEPDQSKGLKIWRKFRQNRRETRREYPV</sequence>
<comment type="subcellular location">
    <subcellularLocation>
        <location evidence="1">Membrane</location>
        <topology evidence="1">Multi-pass membrane protein</topology>
    </subcellularLocation>
</comment>
<keyword evidence="8" id="KW-1185">Reference proteome</keyword>
<evidence type="ECO:0000256" key="5">
    <source>
        <dbReference type="SAM" id="MobiDB-lite"/>
    </source>
</evidence>
<keyword evidence="2 6" id="KW-0812">Transmembrane</keyword>
<evidence type="ECO:0000313" key="7">
    <source>
        <dbReference type="EMBL" id="RDL37757.1"/>
    </source>
</evidence>
<feature type="compositionally biased region" description="Polar residues" evidence="5">
    <location>
        <begin position="695"/>
        <end position="707"/>
    </location>
</feature>
<dbReference type="EMBL" id="NPIC01000003">
    <property type="protein sequence ID" value="RDL37757.1"/>
    <property type="molecule type" value="Genomic_DNA"/>
</dbReference>
<organism evidence="7 8">
    <name type="scientific">Venustampulla echinocandica</name>
    <dbReference type="NCBI Taxonomy" id="2656787"/>
    <lineage>
        <taxon>Eukaryota</taxon>
        <taxon>Fungi</taxon>
        <taxon>Dikarya</taxon>
        <taxon>Ascomycota</taxon>
        <taxon>Pezizomycotina</taxon>
        <taxon>Leotiomycetes</taxon>
        <taxon>Helotiales</taxon>
        <taxon>Pleuroascaceae</taxon>
        <taxon>Venustampulla</taxon>
    </lineage>
</organism>
<dbReference type="Pfam" id="PF01544">
    <property type="entry name" value="CorA"/>
    <property type="match status" value="1"/>
</dbReference>
<keyword evidence="4 6" id="KW-0472">Membrane</keyword>